<dbReference type="InterPro" id="IPR057666">
    <property type="entry name" value="DrpA_SLOG"/>
</dbReference>
<accession>A0A381X7G6</accession>
<feature type="domain" description="Smf/DprA SLOG" evidence="2">
    <location>
        <begin position="79"/>
        <end position="190"/>
    </location>
</feature>
<dbReference type="SUPFAM" id="SSF102405">
    <property type="entry name" value="MCP/YpsA-like"/>
    <property type="match status" value="1"/>
</dbReference>
<dbReference type="InterPro" id="IPR010994">
    <property type="entry name" value="RuvA_2-like"/>
</dbReference>
<dbReference type="PANTHER" id="PTHR43022">
    <property type="entry name" value="PROTEIN SMF"/>
    <property type="match status" value="1"/>
</dbReference>
<proteinExistence type="inferred from homology"/>
<protein>
    <recommendedName>
        <fullName evidence="2">Smf/DprA SLOG domain-containing protein</fullName>
    </recommendedName>
</protein>
<dbReference type="AlphaFoldDB" id="A0A381X7G6"/>
<name>A0A381X7G6_9ZZZZ</name>
<reference evidence="3" key="1">
    <citation type="submission" date="2018-05" db="EMBL/GenBank/DDBJ databases">
        <authorList>
            <person name="Lanie J.A."/>
            <person name="Ng W.-L."/>
            <person name="Kazmierczak K.M."/>
            <person name="Andrzejewski T.M."/>
            <person name="Davidsen T.M."/>
            <person name="Wayne K.J."/>
            <person name="Tettelin H."/>
            <person name="Glass J.I."/>
            <person name="Rusch D."/>
            <person name="Podicherti R."/>
            <person name="Tsui H.-C.T."/>
            <person name="Winkler M.E."/>
        </authorList>
    </citation>
    <scope>NUCLEOTIDE SEQUENCE</scope>
</reference>
<feature type="non-terminal residue" evidence="3">
    <location>
        <position position="190"/>
    </location>
</feature>
<evidence type="ECO:0000256" key="1">
    <source>
        <dbReference type="ARBA" id="ARBA00006525"/>
    </source>
</evidence>
<dbReference type="InterPro" id="IPR003488">
    <property type="entry name" value="DprA"/>
</dbReference>
<gene>
    <name evidence="3" type="ORF">METZ01_LOCUS113559</name>
</gene>
<dbReference type="GO" id="GO:0009294">
    <property type="term" value="P:DNA-mediated transformation"/>
    <property type="evidence" value="ECO:0007669"/>
    <property type="project" value="InterPro"/>
</dbReference>
<dbReference type="Gene3D" id="3.40.50.450">
    <property type="match status" value="1"/>
</dbReference>
<organism evidence="3">
    <name type="scientific">marine metagenome</name>
    <dbReference type="NCBI Taxonomy" id="408172"/>
    <lineage>
        <taxon>unclassified sequences</taxon>
        <taxon>metagenomes</taxon>
        <taxon>ecological metagenomes</taxon>
    </lineage>
</organism>
<dbReference type="Pfam" id="PF02481">
    <property type="entry name" value="DNA_processg_A"/>
    <property type="match status" value="1"/>
</dbReference>
<dbReference type="EMBL" id="UINC01014183">
    <property type="protein sequence ID" value="SVA60705.1"/>
    <property type="molecule type" value="Genomic_DNA"/>
</dbReference>
<evidence type="ECO:0000259" key="2">
    <source>
        <dbReference type="Pfam" id="PF02481"/>
    </source>
</evidence>
<comment type="similarity">
    <text evidence="1">Belongs to the DprA/Smf family.</text>
</comment>
<dbReference type="SUPFAM" id="SSF47781">
    <property type="entry name" value="RuvA domain 2-like"/>
    <property type="match status" value="1"/>
</dbReference>
<evidence type="ECO:0000313" key="3">
    <source>
        <dbReference type="EMBL" id="SVA60705.1"/>
    </source>
</evidence>
<dbReference type="Pfam" id="PF14520">
    <property type="entry name" value="HHH_5"/>
    <property type="match status" value="1"/>
</dbReference>
<dbReference type="PANTHER" id="PTHR43022:SF1">
    <property type="entry name" value="PROTEIN SMF"/>
    <property type="match status" value="1"/>
</dbReference>
<sequence length="190" mass="20631">VDAREALVVLNLLEGIGPVRVRQLLEFFGDATKVLQASRPTLMRVKGIGDDLAGALSQWQSTTDLVGELKRVEDFGVQLVFQTDDEYPELLREIYDPPIVLYVKGRLLPEDKNSIAMVGARRTTHYGQDTARKLAYQLAGHGVTVVSGGARGIDSASHQGALSGKGRTIAVLGNGINVVYPAENAELYER</sequence>
<feature type="non-terminal residue" evidence="3">
    <location>
        <position position="1"/>
    </location>
</feature>